<dbReference type="Proteomes" id="UP000746690">
    <property type="component" value="Unassembled WGS sequence"/>
</dbReference>
<dbReference type="Gene3D" id="3.40.710.10">
    <property type="entry name" value="DD-peptidase/beta-lactamase superfamily"/>
    <property type="match status" value="1"/>
</dbReference>
<evidence type="ECO:0000259" key="1">
    <source>
        <dbReference type="Pfam" id="PF00144"/>
    </source>
</evidence>
<sequence>MTTYLLIIISQLFWGTSCEKENIEPANLSKKIEKKVLKIAKEKNIPSLEATITNGEDIIDFKYNHKEVKKQDIYGIGSTTKFLSSVLIFKLIEDKKLRIDSKVIDFVNLARPITGIENLTIKNLLNHTSGLSDYTKHPDWMKNLMNNNAPKTFEEKILLVSNTLENNGSFSYSNTNYLFLQKIVETITATSYDVAFNNFYSTNNLSNIKMGFDENRLQAFFGQTEQASSDVSVWREYYGFDGGAFTDTNTLDNFLAKLFRDKSILKSSTISEMEEWIKMEPMTIPIGSGIISEYGSGIMKLTYNGQEYIGHFGGTLKYQSMTFYNSKKDIAISIATNCSGRHFNNVFFQELIPAILDEL</sequence>
<comment type="caution">
    <text evidence="2">The sequence shown here is derived from an EMBL/GenBank/DDBJ whole genome shotgun (WGS) entry which is preliminary data.</text>
</comment>
<name>A0ABX1S185_9FLAO</name>
<dbReference type="RefSeq" id="WP_169676707.1">
    <property type="nucleotide sequence ID" value="NZ_JABBHF010000013.1"/>
</dbReference>
<keyword evidence="3" id="KW-1185">Reference proteome</keyword>
<dbReference type="InterPro" id="IPR001466">
    <property type="entry name" value="Beta-lactam-related"/>
</dbReference>
<dbReference type="InterPro" id="IPR050491">
    <property type="entry name" value="AmpC-like"/>
</dbReference>
<organism evidence="2 3">
    <name type="scientific">Flavivirga algicola</name>
    <dbReference type="NCBI Taxonomy" id="2729136"/>
    <lineage>
        <taxon>Bacteria</taxon>
        <taxon>Pseudomonadati</taxon>
        <taxon>Bacteroidota</taxon>
        <taxon>Flavobacteriia</taxon>
        <taxon>Flavobacteriales</taxon>
        <taxon>Flavobacteriaceae</taxon>
        <taxon>Flavivirga</taxon>
    </lineage>
</organism>
<protein>
    <submittedName>
        <fullName evidence="2">Beta-lactamase family protein</fullName>
    </submittedName>
</protein>
<dbReference type="Pfam" id="PF00144">
    <property type="entry name" value="Beta-lactamase"/>
    <property type="match status" value="1"/>
</dbReference>
<reference evidence="2 3" key="1">
    <citation type="submission" date="2020-04" db="EMBL/GenBank/DDBJ databases">
        <title>A Flavivirga sp. nov.</title>
        <authorList>
            <person name="Sun X."/>
        </authorList>
    </citation>
    <scope>NUCLEOTIDE SEQUENCE [LARGE SCALE GENOMIC DNA]</scope>
    <source>
        <strain evidence="2 3">Y03</strain>
    </source>
</reference>
<dbReference type="InterPro" id="IPR012338">
    <property type="entry name" value="Beta-lactam/transpept-like"/>
</dbReference>
<dbReference type="SUPFAM" id="SSF56601">
    <property type="entry name" value="beta-lactamase/transpeptidase-like"/>
    <property type="match status" value="1"/>
</dbReference>
<dbReference type="PANTHER" id="PTHR46825">
    <property type="entry name" value="D-ALANYL-D-ALANINE-CARBOXYPEPTIDASE/ENDOPEPTIDASE AMPH"/>
    <property type="match status" value="1"/>
</dbReference>
<proteinExistence type="predicted"/>
<evidence type="ECO:0000313" key="2">
    <source>
        <dbReference type="EMBL" id="NMH89591.1"/>
    </source>
</evidence>
<gene>
    <name evidence="2" type="ORF">HHX25_18940</name>
</gene>
<dbReference type="EMBL" id="JABBHF010000013">
    <property type="protein sequence ID" value="NMH89591.1"/>
    <property type="molecule type" value="Genomic_DNA"/>
</dbReference>
<dbReference type="PANTHER" id="PTHR46825:SF7">
    <property type="entry name" value="D-ALANYL-D-ALANINE CARBOXYPEPTIDASE"/>
    <property type="match status" value="1"/>
</dbReference>
<accession>A0ABX1S185</accession>
<evidence type="ECO:0000313" key="3">
    <source>
        <dbReference type="Proteomes" id="UP000746690"/>
    </source>
</evidence>
<feature type="domain" description="Beta-lactamase-related" evidence="1">
    <location>
        <begin position="38"/>
        <end position="341"/>
    </location>
</feature>